<dbReference type="AlphaFoldDB" id="A0A815FWL9"/>
<evidence type="ECO:0000313" key="1">
    <source>
        <dbReference type="EMBL" id="CAF1330873.1"/>
    </source>
</evidence>
<gene>
    <name evidence="1" type="ORF">GPM918_LOCUS29942</name>
    <name evidence="2" type="ORF">OVA965_LOCUS31997</name>
    <name evidence="3" type="ORF">SRO942_LOCUS30539</name>
    <name evidence="4" type="ORF">TMI583_LOCUS32845</name>
</gene>
<proteinExistence type="predicted"/>
<sequence>MEVTRRLYLNFSNFHCTVKSPVSVDQQQQYHVENYFILWLNTNSGEDTDYQNSVSQLCNALDVSKIFNNADECIDYITDICDEKVHFIVSIAFLDQIIPLIHELPQIDSIYILNLNKKIECEQWMKQYEKIVGIFPNMESIYDKLESNVKIIAAKQIGLMSISTVRDGDNINKQEVLFMYSTLLKEIFVQMENSANVKCEMVEFCRSQYSDNDYQLKIIDEFDKDYCAAEAVKWYTRDCFLFRMLNKALRILDIETLYKVRFFIKDLHQQLQSESLSAIGSVTDVYRGQLMYAVEFEKLKTNIGGLLSVSNFLSTTPHRELALCFSGFGTFECCICFISHMH</sequence>
<evidence type="ECO:0000313" key="3">
    <source>
        <dbReference type="EMBL" id="CAF4184292.1"/>
    </source>
</evidence>
<evidence type="ECO:0000313" key="5">
    <source>
        <dbReference type="Proteomes" id="UP000663829"/>
    </source>
</evidence>
<accession>A0A815FWL9</accession>
<dbReference type="Proteomes" id="UP000681722">
    <property type="component" value="Unassembled WGS sequence"/>
</dbReference>
<dbReference type="EMBL" id="CAJOBA010046250">
    <property type="protein sequence ID" value="CAF4187034.1"/>
    <property type="molecule type" value="Genomic_DNA"/>
</dbReference>
<dbReference type="SUPFAM" id="SSF56399">
    <property type="entry name" value="ADP-ribosylation"/>
    <property type="match status" value="1"/>
</dbReference>
<comment type="caution">
    <text evidence="1">The sequence shown here is derived from an EMBL/GenBank/DDBJ whole genome shotgun (WGS) entry which is preliminary data.</text>
</comment>
<dbReference type="Proteomes" id="UP000682733">
    <property type="component" value="Unassembled WGS sequence"/>
</dbReference>
<dbReference type="OrthoDB" id="10049928at2759"/>
<dbReference type="Proteomes" id="UP000663829">
    <property type="component" value="Unassembled WGS sequence"/>
</dbReference>
<dbReference type="EMBL" id="CAJNOQ010013894">
    <property type="protein sequence ID" value="CAF1330873.1"/>
    <property type="molecule type" value="Genomic_DNA"/>
</dbReference>
<dbReference type="EMBL" id="CAJNOK010024566">
    <property type="protein sequence ID" value="CAF1378344.1"/>
    <property type="molecule type" value="Genomic_DNA"/>
</dbReference>
<protein>
    <submittedName>
        <fullName evidence="1">Uncharacterized protein</fullName>
    </submittedName>
</protein>
<dbReference type="EMBL" id="CAJOBC010053076">
    <property type="protein sequence ID" value="CAF4184292.1"/>
    <property type="molecule type" value="Genomic_DNA"/>
</dbReference>
<dbReference type="Proteomes" id="UP000677228">
    <property type="component" value="Unassembled WGS sequence"/>
</dbReference>
<organism evidence="1 5">
    <name type="scientific">Didymodactylos carnosus</name>
    <dbReference type="NCBI Taxonomy" id="1234261"/>
    <lineage>
        <taxon>Eukaryota</taxon>
        <taxon>Metazoa</taxon>
        <taxon>Spiralia</taxon>
        <taxon>Gnathifera</taxon>
        <taxon>Rotifera</taxon>
        <taxon>Eurotatoria</taxon>
        <taxon>Bdelloidea</taxon>
        <taxon>Philodinida</taxon>
        <taxon>Philodinidae</taxon>
        <taxon>Didymodactylos</taxon>
    </lineage>
</organism>
<keyword evidence="5" id="KW-1185">Reference proteome</keyword>
<evidence type="ECO:0000313" key="2">
    <source>
        <dbReference type="EMBL" id="CAF1378344.1"/>
    </source>
</evidence>
<name>A0A815FWL9_9BILA</name>
<reference evidence="1" key="1">
    <citation type="submission" date="2021-02" db="EMBL/GenBank/DDBJ databases">
        <authorList>
            <person name="Nowell W R."/>
        </authorList>
    </citation>
    <scope>NUCLEOTIDE SEQUENCE</scope>
</reference>
<evidence type="ECO:0000313" key="4">
    <source>
        <dbReference type="EMBL" id="CAF4187034.1"/>
    </source>
</evidence>